<gene>
    <name evidence="1" type="ORF">COLO4_21465</name>
</gene>
<proteinExistence type="predicted"/>
<dbReference type="EMBL" id="AWUE01017679">
    <property type="protein sequence ID" value="OMO85731.1"/>
    <property type="molecule type" value="Genomic_DNA"/>
</dbReference>
<protein>
    <submittedName>
        <fullName evidence="1">Uncharacterized protein</fullName>
    </submittedName>
</protein>
<reference evidence="2" key="1">
    <citation type="submission" date="2013-09" db="EMBL/GenBank/DDBJ databases">
        <title>Corchorus olitorius genome sequencing.</title>
        <authorList>
            <person name="Alam M."/>
            <person name="Haque M.S."/>
            <person name="Islam M.S."/>
            <person name="Emdad E.M."/>
            <person name="Islam M.M."/>
            <person name="Ahmed B."/>
            <person name="Halim A."/>
            <person name="Hossen Q.M.M."/>
            <person name="Hossain M.Z."/>
            <person name="Ahmed R."/>
            <person name="Khan M.M."/>
            <person name="Islam R."/>
            <person name="Rashid M.M."/>
            <person name="Khan S.A."/>
            <person name="Rahman M.S."/>
            <person name="Alam M."/>
            <person name="Yahiya A.S."/>
            <person name="Khan M.S."/>
            <person name="Azam M.S."/>
            <person name="Haque T."/>
            <person name="Lashkar M.Z.H."/>
            <person name="Akhand A.I."/>
            <person name="Morshed G."/>
            <person name="Roy S."/>
            <person name="Uddin K.S."/>
            <person name="Rabeya T."/>
            <person name="Hossain A.S."/>
            <person name="Chowdhury A."/>
            <person name="Snigdha A.R."/>
            <person name="Mortoza M.S."/>
            <person name="Matin S.A."/>
            <person name="Hoque S.M.E."/>
            <person name="Islam M.K."/>
            <person name="Roy D.K."/>
            <person name="Haider R."/>
            <person name="Moosa M.M."/>
            <person name="Elias S.M."/>
            <person name="Hasan A.M."/>
            <person name="Jahan S."/>
            <person name="Shafiuddin M."/>
            <person name="Mahmood N."/>
            <person name="Shommy N.S."/>
        </authorList>
    </citation>
    <scope>NUCLEOTIDE SEQUENCE [LARGE SCALE GENOMIC DNA]</scope>
    <source>
        <strain evidence="2">cv. O-4</strain>
    </source>
</reference>
<keyword evidence="2" id="KW-1185">Reference proteome</keyword>
<name>A0A1R3IT17_9ROSI</name>
<accession>A0A1R3IT17</accession>
<organism evidence="1 2">
    <name type="scientific">Corchorus olitorius</name>
    <dbReference type="NCBI Taxonomy" id="93759"/>
    <lineage>
        <taxon>Eukaryota</taxon>
        <taxon>Viridiplantae</taxon>
        <taxon>Streptophyta</taxon>
        <taxon>Embryophyta</taxon>
        <taxon>Tracheophyta</taxon>
        <taxon>Spermatophyta</taxon>
        <taxon>Magnoliopsida</taxon>
        <taxon>eudicotyledons</taxon>
        <taxon>Gunneridae</taxon>
        <taxon>Pentapetalae</taxon>
        <taxon>rosids</taxon>
        <taxon>malvids</taxon>
        <taxon>Malvales</taxon>
        <taxon>Malvaceae</taxon>
        <taxon>Grewioideae</taxon>
        <taxon>Apeibeae</taxon>
        <taxon>Corchorus</taxon>
    </lineage>
</organism>
<dbReference type="Proteomes" id="UP000187203">
    <property type="component" value="Unassembled WGS sequence"/>
</dbReference>
<sequence length="38" mass="4504">MRGAMTLWRIGESSFKRERFKAFDELSWPDDEVAKILS</sequence>
<evidence type="ECO:0000313" key="1">
    <source>
        <dbReference type="EMBL" id="OMO85731.1"/>
    </source>
</evidence>
<comment type="caution">
    <text evidence="1">The sequence shown here is derived from an EMBL/GenBank/DDBJ whole genome shotgun (WGS) entry which is preliminary data.</text>
</comment>
<dbReference type="AlphaFoldDB" id="A0A1R3IT17"/>
<evidence type="ECO:0000313" key="2">
    <source>
        <dbReference type="Proteomes" id="UP000187203"/>
    </source>
</evidence>